<dbReference type="EMBL" id="QEAS01000002">
    <property type="protein sequence ID" value="PWG82279.1"/>
    <property type="molecule type" value="Genomic_DNA"/>
</dbReference>
<protein>
    <submittedName>
        <fullName evidence="1">Amidinotransferase</fullName>
    </submittedName>
</protein>
<dbReference type="PANTHER" id="PTHR43224:SF1">
    <property type="entry name" value="AMIDINOTRANSFERASE"/>
    <property type="match status" value="1"/>
</dbReference>
<dbReference type="Pfam" id="PF19420">
    <property type="entry name" value="DDAH_eukar"/>
    <property type="match status" value="1"/>
</dbReference>
<dbReference type="Gene3D" id="3.75.10.10">
    <property type="entry name" value="L-arginine/glycine Amidinotransferase, Chain A"/>
    <property type="match status" value="1"/>
</dbReference>
<dbReference type="AlphaFoldDB" id="A0A2U2PM68"/>
<name>A0A2U2PM68_9SPHI</name>
<evidence type="ECO:0000313" key="1">
    <source>
        <dbReference type="EMBL" id="PWG82279.1"/>
    </source>
</evidence>
<dbReference type="InterPro" id="IPR014541">
    <property type="entry name" value="Amdntrnsf_FN0238"/>
</dbReference>
<dbReference type="OrthoDB" id="9788268at2"/>
<proteinExistence type="predicted"/>
<comment type="caution">
    <text evidence="1">The sequence shown here is derived from an EMBL/GenBank/DDBJ whole genome shotgun (WGS) entry which is preliminary data.</text>
</comment>
<dbReference type="Proteomes" id="UP000245647">
    <property type="component" value="Unassembled WGS sequence"/>
</dbReference>
<reference evidence="1 2" key="1">
    <citation type="submission" date="2018-04" db="EMBL/GenBank/DDBJ databases">
        <title>Pedobacter chongqingensis sp. nov., isolated from a rottenly hemp rope.</title>
        <authorList>
            <person name="Cai Y."/>
        </authorList>
    </citation>
    <scope>NUCLEOTIDE SEQUENCE [LARGE SCALE GENOMIC DNA]</scope>
    <source>
        <strain evidence="1 2">FJ4-8</strain>
    </source>
</reference>
<gene>
    <name evidence="1" type="ORF">DDR33_03390</name>
</gene>
<dbReference type="PANTHER" id="PTHR43224">
    <property type="entry name" value="AMIDINOTRANSFERASE"/>
    <property type="match status" value="1"/>
</dbReference>
<dbReference type="SUPFAM" id="SSF55909">
    <property type="entry name" value="Pentein"/>
    <property type="match status" value="1"/>
</dbReference>
<accession>A0A2U2PM68</accession>
<keyword evidence="1" id="KW-0808">Transferase</keyword>
<sequence length="307" mass="34513">MQSTPDILMIRPVKFGFNEQTADSNAFQRHEVREEPLQDRALAEFDHFVRVLRDAGVRVTVIEDTPQPHTPDSIFPNNWLTTHADGVIYLYPMEAENRRLERRVDIVEIIRKDYLVEDVKDLSSFEKEGKYLEGTGSMVLDRDNKIVYACLSSRTNEEVLSSFAAASGFRIVPFHAFDELGKAIYHTNVMMALGSSCAIVCLESIHDLKERSLLTDTLTATSKEIVAISKRQMASFAGNMLELRNADGEKLLVLSSQAYHSLSGDQLRVLGRHFRLIHSPLDTIETAGGGSARCMIAEIYLPHRTAL</sequence>
<dbReference type="GO" id="GO:0016740">
    <property type="term" value="F:transferase activity"/>
    <property type="evidence" value="ECO:0007669"/>
    <property type="project" value="UniProtKB-KW"/>
</dbReference>
<dbReference type="NCBIfam" id="NF046062">
    <property type="entry name" value="citrull_CtlX"/>
    <property type="match status" value="1"/>
</dbReference>
<organism evidence="1 2">
    <name type="scientific">Pararcticibacter amylolyticus</name>
    <dbReference type="NCBI Taxonomy" id="2173175"/>
    <lineage>
        <taxon>Bacteria</taxon>
        <taxon>Pseudomonadati</taxon>
        <taxon>Bacteroidota</taxon>
        <taxon>Sphingobacteriia</taxon>
        <taxon>Sphingobacteriales</taxon>
        <taxon>Sphingobacteriaceae</taxon>
        <taxon>Pararcticibacter</taxon>
    </lineage>
</organism>
<keyword evidence="2" id="KW-1185">Reference proteome</keyword>
<dbReference type="PIRSF" id="PIRSF028188">
    <property type="entry name" value="Amdntrnsf_FN0238"/>
    <property type="match status" value="1"/>
</dbReference>
<evidence type="ECO:0000313" key="2">
    <source>
        <dbReference type="Proteomes" id="UP000245647"/>
    </source>
</evidence>